<gene>
    <name evidence="1" type="ORF">NQ176_g2445</name>
</gene>
<sequence>MAILRLPSEVACFILESCNGSHDALALASSCKHWYNEWMSHGPLVLCKFWKTEIACFDEALIAVGDFFLSVFATFASRHNLIRRILMQTHATQLVLDSEARGVQPPTAMDFSLLREKLQRPSLKDMSAVWALSRVVKAMCVRMSEMVEERTCGLSEELELLEYLPECYARMERATYRILIAGAALAGLYNQPTFKADPAITPYNFTPADADRIQRFFAFQKMSSPESYEAAFGSFAAWLRQDILSKEPPRLAMTALHKERRGRGLCCLDRRREYYDSMNLEPDSIFYNSCILQCIDKSSHADTHLVIWETMQMLWVAGSMPAAIYNDPSFPHDTDVNSKIWQVPIIPFGEFQPVMFHLSRDATRESPHKYRYRAVRPPPIEVPNSFYKQICKVEGPMEGWDGVGRWLDDFSGQPNRYVETDCPVTPLKLKLFDYLLLRFANARLSLDFFTNDWEEHWFSYMTFTDSFTIFASDEPQHRHPFIVEVHEGEFSDGSEMLIVHRNPTTYYHGNS</sequence>
<reference evidence="1" key="1">
    <citation type="submission" date="2022-08" db="EMBL/GenBank/DDBJ databases">
        <title>Genome Sequence of Lecanicillium fungicola.</title>
        <authorList>
            <person name="Buettner E."/>
        </authorList>
    </citation>
    <scope>NUCLEOTIDE SEQUENCE</scope>
    <source>
        <strain evidence="1">Babe33</strain>
    </source>
</reference>
<comment type="caution">
    <text evidence="1">The sequence shown here is derived from an EMBL/GenBank/DDBJ whole genome shotgun (WGS) entry which is preliminary data.</text>
</comment>
<keyword evidence="2" id="KW-1185">Reference proteome</keyword>
<evidence type="ECO:0000313" key="2">
    <source>
        <dbReference type="Proteomes" id="UP001143910"/>
    </source>
</evidence>
<protein>
    <submittedName>
        <fullName evidence="1">Uncharacterized protein</fullName>
    </submittedName>
</protein>
<dbReference type="EMBL" id="JANJQO010000174">
    <property type="protein sequence ID" value="KAJ2980759.1"/>
    <property type="molecule type" value="Genomic_DNA"/>
</dbReference>
<proteinExistence type="predicted"/>
<name>A0ACC1NNW3_9HYPO</name>
<accession>A0ACC1NNW3</accession>
<dbReference type="Proteomes" id="UP001143910">
    <property type="component" value="Unassembled WGS sequence"/>
</dbReference>
<organism evidence="1 2">
    <name type="scientific">Zarea fungicola</name>
    <dbReference type="NCBI Taxonomy" id="93591"/>
    <lineage>
        <taxon>Eukaryota</taxon>
        <taxon>Fungi</taxon>
        <taxon>Dikarya</taxon>
        <taxon>Ascomycota</taxon>
        <taxon>Pezizomycotina</taxon>
        <taxon>Sordariomycetes</taxon>
        <taxon>Hypocreomycetidae</taxon>
        <taxon>Hypocreales</taxon>
        <taxon>Cordycipitaceae</taxon>
        <taxon>Zarea</taxon>
    </lineage>
</organism>
<evidence type="ECO:0000313" key="1">
    <source>
        <dbReference type="EMBL" id="KAJ2980759.1"/>
    </source>
</evidence>